<reference evidence="1" key="1">
    <citation type="journal article" date="2023" name="G3 (Bethesda)">
        <title>Whole genome assembly and annotation of the endangered Caribbean coral Acropora cervicornis.</title>
        <authorList>
            <person name="Selwyn J.D."/>
            <person name="Vollmer S.V."/>
        </authorList>
    </citation>
    <scope>NUCLEOTIDE SEQUENCE</scope>
    <source>
        <strain evidence="1">K2</strain>
    </source>
</reference>
<reference evidence="1" key="2">
    <citation type="journal article" date="2023" name="Science">
        <title>Genomic signatures of disease resistance in endangered staghorn corals.</title>
        <authorList>
            <person name="Vollmer S.V."/>
            <person name="Selwyn J.D."/>
            <person name="Despard B.A."/>
            <person name="Roesel C.L."/>
        </authorList>
    </citation>
    <scope>NUCLEOTIDE SEQUENCE</scope>
    <source>
        <strain evidence="1">K2</strain>
    </source>
</reference>
<sequence length="40" mass="4600">MHNKGHQLKTDYINGTLYFSKLEKQSLMCQGISLCSFTAY</sequence>
<keyword evidence="2" id="KW-1185">Reference proteome</keyword>
<organism evidence="1 2">
    <name type="scientific">Acropora cervicornis</name>
    <name type="common">Staghorn coral</name>
    <dbReference type="NCBI Taxonomy" id="6130"/>
    <lineage>
        <taxon>Eukaryota</taxon>
        <taxon>Metazoa</taxon>
        <taxon>Cnidaria</taxon>
        <taxon>Anthozoa</taxon>
        <taxon>Hexacorallia</taxon>
        <taxon>Scleractinia</taxon>
        <taxon>Astrocoeniina</taxon>
        <taxon>Acroporidae</taxon>
        <taxon>Acropora</taxon>
    </lineage>
</organism>
<name>A0AAD9QUD3_ACRCE</name>
<evidence type="ECO:0000313" key="1">
    <source>
        <dbReference type="EMBL" id="KAK2567555.1"/>
    </source>
</evidence>
<dbReference type="EMBL" id="JARQWQ010000014">
    <property type="protein sequence ID" value="KAK2567555.1"/>
    <property type="molecule type" value="Genomic_DNA"/>
</dbReference>
<evidence type="ECO:0000313" key="2">
    <source>
        <dbReference type="Proteomes" id="UP001249851"/>
    </source>
</evidence>
<accession>A0AAD9QUD3</accession>
<gene>
    <name evidence="1" type="ORF">P5673_008392</name>
</gene>
<comment type="caution">
    <text evidence="1">The sequence shown here is derived from an EMBL/GenBank/DDBJ whole genome shotgun (WGS) entry which is preliminary data.</text>
</comment>
<proteinExistence type="predicted"/>
<dbReference type="AlphaFoldDB" id="A0AAD9QUD3"/>
<dbReference type="Proteomes" id="UP001249851">
    <property type="component" value="Unassembled WGS sequence"/>
</dbReference>
<protein>
    <submittedName>
        <fullName evidence="1">Uncharacterized protein</fullName>
    </submittedName>
</protein>